<dbReference type="PANTHER" id="PTHR20852">
    <property type="entry name" value="GLUTAMINE SYNTHETASE"/>
    <property type="match status" value="1"/>
</dbReference>
<evidence type="ECO:0000313" key="11">
    <source>
        <dbReference type="EMBL" id="PVD22595.1"/>
    </source>
</evidence>
<feature type="domain" description="GS catalytic" evidence="10">
    <location>
        <begin position="103"/>
        <end position="330"/>
    </location>
</feature>
<gene>
    <name evidence="11" type="ORF">C0Q70_18413</name>
</gene>
<comment type="subcellular location">
    <subcellularLocation>
        <location evidence="1">Cytoplasm</location>
    </subcellularLocation>
</comment>
<keyword evidence="4" id="KW-0963">Cytoplasm</keyword>
<sequence>MFPGNKSNAVMEKFLSLPQSLDTVMVEYIWIDDTTEPIRSKCKTMNFEPKLPEDCPDLKAYVLGKVGYLTPVAIFKDPFRQQPNKLVLCEVVDEYKTPAQANTRHSCVRVMKMAENEHPLFTIEQKYILLHTDGSTIGRRLPEGTSYCGVGANKVFGRSIAEAHYLACLYAGITIGGFNPHVLPALWEFQVGPCEGVAMGDQLWVARYLLHRVAEDFGMIASFDPSIMDGAKSRVGYSTESMRRTEGSKCVNTSISTTNETSSMVNSSCESPKLKRPRLDLSDSPVGQNSSRSEYNTFTLLTEDDRLPLSNCDPYIVTENIVKKTVQLLS</sequence>
<dbReference type="SUPFAM" id="SSF55931">
    <property type="entry name" value="Glutamine synthetase/guanido kinase"/>
    <property type="match status" value="1"/>
</dbReference>
<evidence type="ECO:0000256" key="1">
    <source>
        <dbReference type="ARBA" id="ARBA00004496"/>
    </source>
</evidence>
<keyword evidence="5" id="KW-0436">Ligase</keyword>
<keyword evidence="12" id="KW-1185">Reference proteome</keyword>
<evidence type="ECO:0000313" key="12">
    <source>
        <dbReference type="Proteomes" id="UP000245119"/>
    </source>
</evidence>
<proteinExistence type="inferred from homology"/>
<evidence type="ECO:0000256" key="9">
    <source>
        <dbReference type="SAM" id="MobiDB-lite"/>
    </source>
</evidence>
<evidence type="ECO:0000256" key="8">
    <source>
        <dbReference type="PROSITE-ProRule" id="PRU01331"/>
    </source>
</evidence>
<dbReference type="FunFam" id="3.30.590.10:FF:000011">
    <property type="entry name" value="Glutamine synthetase"/>
    <property type="match status" value="1"/>
</dbReference>
<dbReference type="Proteomes" id="UP000245119">
    <property type="component" value="Linkage Group LG11"/>
</dbReference>
<evidence type="ECO:0000256" key="7">
    <source>
        <dbReference type="ARBA" id="ARBA00022840"/>
    </source>
</evidence>
<dbReference type="InterPro" id="IPR050292">
    <property type="entry name" value="Glutamine_Synthetase"/>
</dbReference>
<dbReference type="Gene3D" id="3.10.20.70">
    <property type="entry name" value="Glutamine synthetase, N-terminal domain"/>
    <property type="match status" value="1"/>
</dbReference>
<evidence type="ECO:0000259" key="10">
    <source>
        <dbReference type="PROSITE" id="PS51987"/>
    </source>
</evidence>
<dbReference type="AlphaFoldDB" id="A0A2T7NN49"/>
<accession>A0A2T7NN49</accession>
<evidence type="ECO:0000256" key="2">
    <source>
        <dbReference type="ARBA" id="ARBA00009897"/>
    </source>
</evidence>
<protein>
    <recommendedName>
        <fullName evidence="3">glutamine synthetase</fullName>
        <ecNumber evidence="3">6.3.1.2</ecNumber>
    </recommendedName>
</protein>
<dbReference type="GO" id="GO:0004356">
    <property type="term" value="F:glutamine synthetase activity"/>
    <property type="evidence" value="ECO:0007669"/>
    <property type="project" value="UniProtKB-EC"/>
</dbReference>
<dbReference type="InterPro" id="IPR036651">
    <property type="entry name" value="Gln_synt_N_sf"/>
</dbReference>
<evidence type="ECO:0000256" key="5">
    <source>
        <dbReference type="ARBA" id="ARBA00022598"/>
    </source>
</evidence>
<dbReference type="GO" id="GO:0005524">
    <property type="term" value="F:ATP binding"/>
    <property type="evidence" value="ECO:0007669"/>
    <property type="project" value="UniProtKB-KW"/>
</dbReference>
<reference evidence="11 12" key="1">
    <citation type="submission" date="2018-04" db="EMBL/GenBank/DDBJ databases">
        <title>The genome of golden apple snail Pomacea canaliculata provides insight into stress tolerance and invasive adaptation.</title>
        <authorList>
            <person name="Liu C."/>
            <person name="Liu B."/>
            <person name="Ren Y."/>
            <person name="Zhang Y."/>
            <person name="Wang H."/>
            <person name="Li S."/>
            <person name="Jiang F."/>
            <person name="Yin L."/>
            <person name="Zhang G."/>
            <person name="Qian W."/>
            <person name="Fan W."/>
        </authorList>
    </citation>
    <scope>NUCLEOTIDE SEQUENCE [LARGE SCALE GENOMIC DNA]</scope>
    <source>
        <strain evidence="11">SZHN2017</strain>
        <tissue evidence="11">Muscle</tissue>
    </source>
</reference>
<comment type="caution">
    <text evidence="11">The sequence shown here is derived from an EMBL/GenBank/DDBJ whole genome shotgun (WGS) entry which is preliminary data.</text>
</comment>
<dbReference type="EMBL" id="PZQS01000011">
    <property type="protein sequence ID" value="PVD22595.1"/>
    <property type="molecule type" value="Genomic_DNA"/>
</dbReference>
<dbReference type="Gene3D" id="3.30.590.10">
    <property type="entry name" value="Glutamine synthetase/guanido kinase, catalytic domain"/>
    <property type="match status" value="1"/>
</dbReference>
<evidence type="ECO:0000256" key="4">
    <source>
        <dbReference type="ARBA" id="ARBA00022490"/>
    </source>
</evidence>
<dbReference type="GO" id="GO:0006542">
    <property type="term" value="P:glutamine biosynthetic process"/>
    <property type="evidence" value="ECO:0007669"/>
    <property type="project" value="InterPro"/>
</dbReference>
<feature type="region of interest" description="Disordered" evidence="9">
    <location>
        <begin position="261"/>
        <end position="292"/>
    </location>
</feature>
<name>A0A2T7NN49_POMCA</name>
<dbReference type="PANTHER" id="PTHR20852:SF57">
    <property type="entry name" value="GLUTAMINE SYNTHETASE 2 CYTOPLASMIC"/>
    <property type="match status" value="1"/>
</dbReference>
<organism evidence="11 12">
    <name type="scientific">Pomacea canaliculata</name>
    <name type="common">Golden apple snail</name>
    <dbReference type="NCBI Taxonomy" id="400727"/>
    <lineage>
        <taxon>Eukaryota</taxon>
        <taxon>Metazoa</taxon>
        <taxon>Spiralia</taxon>
        <taxon>Lophotrochozoa</taxon>
        <taxon>Mollusca</taxon>
        <taxon>Gastropoda</taxon>
        <taxon>Caenogastropoda</taxon>
        <taxon>Architaenioglossa</taxon>
        <taxon>Ampullarioidea</taxon>
        <taxon>Ampullariidae</taxon>
        <taxon>Pomacea</taxon>
    </lineage>
</organism>
<dbReference type="GO" id="GO:0005737">
    <property type="term" value="C:cytoplasm"/>
    <property type="evidence" value="ECO:0007669"/>
    <property type="project" value="UniProtKB-SubCell"/>
</dbReference>
<keyword evidence="6" id="KW-0547">Nucleotide-binding</keyword>
<dbReference type="EC" id="6.3.1.2" evidence="3"/>
<dbReference type="PROSITE" id="PS51987">
    <property type="entry name" value="GS_CATALYTIC"/>
    <property type="match status" value="1"/>
</dbReference>
<comment type="similarity">
    <text evidence="2 8">Belongs to the glutamine synthetase family.</text>
</comment>
<dbReference type="SMART" id="SM01230">
    <property type="entry name" value="Gln-synt_C"/>
    <property type="match status" value="1"/>
</dbReference>
<keyword evidence="7" id="KW-0067">ATP-binding</keyword>
<evidence type="ECO:0000256" key="3">
    <source>
        <dbReference type="ARBA" id="ARBA00012937"/>
    </source>
</evidence>
<dbReference type="OMA" id="PIRSKCK"/>
<evidence type="ECO:0000256" key="6">
    <source>
        <dbReference type="ARBA" id="ARBA00022741"/>
    </source>
</evidence>
<dbReference type="InterPro" id="IPR014746">
    <property type="entry name" value="Gln_synth/guanido_kin_cat_dom"/>
</dbReference>
<dbReference type="InterPro" id="IPR008146">
    <property type="entry name" value="Gln_synth_cat_dom"/>
</dbReference>
<dbReference type="STRING" id="400727.A0A2T7NN49"/>